<proteinExistence type="predicted"/>
<sequence length="90" mass="10004">MTALTLYGRHRCRLCDDMKAALAPLRREFDFTLHEVDVEADPMLESRIGERVPLLVGGAPGAGGEALCRYFLDAVAVRVWLAAHCRDLPH</sequence>
<dbReference type="Gene3D" id="3.40.30.10">
    <property type="entry name" value="Glutaredoxin"/>
    <property type="match status" value="1"/>
</dbReference>
<evidence type="ECO:0000313" key="1">
    <source>
        <dbReference type="EMBL" id="AOZ07075.1"/>
    </source>
</evidence>
<dbReference type="EMBL" id="CP017754">
    <property type="protein sequence ID" value="AOZ07075.1"/>
    <property type="molecule type" value="Genomic_DNA"/>
</dbReference>
<gene>
    <name evidence="1" type="ORF">BKK80_15560</name>
</gene>
<accession>A0ABM6F697</accession>
<protein>
    <submittedName>
        <fullName evidence="1">Thioredoxin family protein</fullName>
    </submittedName>
</protein>
<evidence type="ECO:0000313" key="2">
    <source>
        <dbReference type="Proteomes" id="UP000177515"/>
    </source>
</evidence>
<name>A0ABM6F697_9BURK</name>
<dbReference type="RefSeq" id="WP_071038131.1">
    <property type="nucleotide sequence ID" value="NZ_CP017754.1"/>
</dbReference>
<dbReference type="Pfam" id="PF05768">
    <property type="entry name" value="Glrx-like"/>
    <property type="match status" value="1"/>
</dbReference>
<dbReference type="InterPro" id="IPR008554">
    <property type="entry name" value="Glutaredoxin-like"/>
</dbReference>
<dbReference type="InterPro" id="IPR036249">
    <property type="entry name" value="Thioredoxin-like_sf"/>
</dbReference>
<dbReference type="Proteomes" id="UP000177515">
    <property type="component" value="Chromosome 1"/>
</dbReference>
<keyword evidence="2" id="KW-1185">Reference proteome</keyword>
<dbReference type="SUPFAM" id="SSF52833">
    <property type="entry name" value="Thioredoxin-like"/>
    <property type="match status" value="1"/>
</dbReference>
<reference evidence="1 2" key="1">
    <citation type="submission" date="2016-10" db="EMBL/GenBank/DDBJ databases">
        <title>Complete genome sequences of three Cupriavidus strains isolated from various Malaysian environments.</title>
        <authorList>
            <person name="Abdullah A.A.-A."/>
            <person name="Shafie N.A.H."/>
            <person name="Lau N.S."/>
        </authorList>
    </citation>
    <scope>NUCLEOTIDE SEQUENCE [LARGE SCALE GENOMIC DNA]</scope>
    <source>
        <strain evidence="1 2">USMAA1020</strain>
    </source>
</reference>
<organism evidence="1 2">
    <name type="scientific">Cupriavidus malaysiensis</name>
    <dbReference type="NCBI Taxonomy" id="367825"/>
    <lineage>
        <taxon>Bacteria</taxon>
        <taxon>Pseudomonadati</taxon>
        <taxon>Pseudomonadota</taxon>
        <taxon>Betaproteobacteria</taxon>
        <taxon>Burkholderiales</taxon>
        <taxon>Burkholderiaceae</taxon>
        <taxon>Cupriavidus</taxon>
    </lineage>
</organism>